<evidence type="ECO:0000313" key="2">
    <source>
        <dbReference type="EMBL" id="MDC0677092.1"/>
    </source>
</evidence>
<reference evidence="2 3" key="1">
    <citation type="submission" date="2023-01" db="EMBL/GenBank/DDBJ databases">
        <title>Minimal conservation of predation-associated metabolite biosynthetic gene clusters underscores biosynthetic potential of Myxococcota including descriptions for ten novel species: Archangium lansinium sp. nov., Myxococcus landrumus sp. nov., Nannocystis bai.</title>
        <authorList>
            <person name="Ahearne A."/>
            <person name="Stevens C."/>
            <person name="Dowd S."/>
        </authorList>
    </citation>
    <scope>NUCLEOTIDE SEQUENCE [LARGE SCALE GENOMIC DNA]</scope>
    <source>
        <strain evidence="2 3">WIWO2</strain>
    </source>
</reference>
<keyword evidence="1" id="KW-0472">Membrane</keyword>
<protein>
    <recommendedName>
        <fullName evidence="4">Methyltransferase domain-containing protein</fullName>
    </recommendedName>
</protein>
<comment type="caution">
    <text evidence="2">The sequence shown here is derived from an EMBL/GenBank/DDBJ whole genome shotgun (WGS) entry which is preliminary data.</text>
</comment>
<feature type="transmembrane region" description="Helical" evidence="1">
    <location>
        <begin position="181"/>
        <end position="201"/>
    </location>
</feature>
<keyword evidence="1" id="KW-1133">Transmembrane helix</keyword>
<proteinExistence type="predicted"/>
<dbReference type="Proteomes" id="UP001217485">
    <property type="component" value="Unassembled WGS sequence"/>
</dbReference>
<sequence length="279" mass="30727">MKRIHLFEIEDFSWFPGWLRACMTRLIVVMHRALGTSEALSELIARALKESNTSNIIDLCSGSGGPMIDVVRILRERPGFEDIQLTLTDLYPSKEAAELINNQKGSNVSYQTSPVDATKIDGETPGSAGVAGLAGLRGLRTMVSSFHHMRPDGARKILESAQKSRQPICIFEISDNSHPMFLGWLALPINFVMCLLITPLARPMTLRQLVFTYIVPIIPLCFAWDGAVSNARTYTLDDLDELLSGLRSEDYRWEKGVTGGRAKKLYLLGIPTGDAGSGG</sequence>
<accession>A0ABT5BVS3</accession>
<evidence type="ECO:0000313" key="3">
    <source>
        <dbReference type="Proteomes" id="UP001217485"/>
    </source>
</evidence>
<gene>
    <name evidence="2" type="ORF">POL72_05020</name>
</gene>
<dbReference type="RefSeq" id="WP_272093863.1">
    <property type="nucleotide sequence ID" value="NZ_JAQNDK010000001.1"/>
</dbReference>
<organism evidence="2 3">
    <name type="scientific">Sorangium atrum</name>
    <dbReference type="NCBI Taxonomy" id="2995308"/>
    <lineage>
        <taxon>Bacteria</taxon>
        <taxon>Pseudomonadati</taxon>
        <taxon>Myxococcota</taxon>
        <taxon>Polyangia</taxon>
        <taxon>Polyangiales</taxon>
        <taxon>Polyangiaceae</taxon>
        <taxon>Sorangium</taxon>
    </lineage>
</organism>
<evidence type="ECO:0008006" key="4">
    <source>
        <dbReference type="Google" id="ProtNLM"/>
    </source>
</evidence>
<dbReference type="EMBL" id="JAQNDK010000001">
    <property type="protein sequence ID" value="MDC0677092.1"/>
    <property type="molecule type" value="Genomic_DNA"/>
</dbReference>
<name>A0ABT5BVS3_9BACT</name>
<keyword evidence="3" id="KW-1185">Reference proteome</keyword>
<keyword evidence="1" id="KW-0812">Transmembrane</keyword>
<evidence type="ECO:0000256" key="1">
    <source>
        <dbReference type="SAM" id="Phobius"/>
    </source>
</evidence>